<dbReference type="InterPro" id="IPR002035">
    <property type="entry name" value="VWF_A"/>
</dbReference>
<dbReference type="Pfam" id="PF00092">
    <property type="entry name" value="VWA"/>
    <property type="match status" value="1"/>
</dbReference>
<sequence length="227" mass="25629">MGSLDPKMLTFLSVSCNVPIDFAIIVDTSGSISRRNFNLLLRFIRSLVDGFQVSEDHTHIAIVEYSTQASVQLKFNDLEGRKLTKYNVKKIVYKIPHQRGMTYIDRAMRLANEEVFTYKDGMRVDVRKVALVMTDGEQTVNKNSKRPVNEVLAEAAQLLKDKNVHIISLGIGKRVNKSSLETIATGKNDVYHAKTFSALRKLVRELKRGSCIVTAAGYKYVYHDSRG</sequence>
<name>A0A9W9YW86_9CNID</name>
<evidence type="ECO:0000313" key="2">
    <source>
        <dbReference type="EMBL" id="KAJ7370525.1"/>
    </source>
</evidence>
<feature type="domain" description="VWFA" evidence="1">
    <location>
        <begin position="21"/>
        <end position="206"/>
    </location>
</feature>
<dbReference type="SUPFAM" id="SSF53300">
    <property type="entry name" value="vWA-like"/>
    <property type="match status" value="1"/>
</dbReference>
<dbReference type="AlphaFoldDB" id="A0A9W9YW86"/>
<dbReference type="Gene3D" id="3.40.50.410">
    <property type="entry name" value="von Willebrand factor, type A domain"/>
    <property type="match status" value="1"/>
</dbReference>
<protein>
    <recommendedName>
        <fullName evidence="1">VWFA domain-containing protein</fullName>
    </recommendedName>
</protein>
<dbReference type="CDD" id="cd01450">
    <property type="entry name" value="vWFA_subfamily_ECM"/>
    <property type="match status" value="1"/>
</dbReference>
<dbReference type="InterPro" id="IPR036465">
    <property type="entry name" value="vWFA_dom_sf"/>
</dbReference>
<dbReference type="EMBL" id="MU826863">
    <property type="protein sequence ID" value="KAJ7370525.1"/>
    <property type="molecule type" value="Genomic_DNA"/>
</dbReference>
<organism evidence="2 3">
    <name type="scientific">Desmophyllum pertusum</name>
    <dbReference type="NCBI Taxonomy" id="174260"/>
    <lineage>
        <taxon>Eukaryota</taxon>
        <taxon>Metazoa</taxon>
        <taxon>Cnidaria</taxon>
        <taxon>Anthozoa</taxon>
        <taxon>Hexacorallia</taxon>
        <taxon>Scleractinia</taxon>
        <taxon>Caryophylliina</taxon>
        <taxon>Caryophylliidae</taxon>
        <taxon>Desmophyllum</taxon>
    </lineage>
</organism>
<evidence type="ECO:0000259" key="1">
    <source>
        <dbReference type="PROSITE" id="PS50234"/>
    </source>
</evidence>
<reference evidence="2" key="1">
    <citation type="submission" date="2023-01" db="EMBL/GenBank/DDBJ databases">
        <title>Genome assembly of the deep-sea coral Lophelia pertusa.</title>
        <authorList>
            <person name="Herrera S."/>
            <person name="Cordes E."/>
        </authorList>
    </citation>
    <scope>NUCLEOTIDE SEQUENCE</scope>
    <source>
        <strain evidence="2">USNM1676648</strain>
        <tissue evidence="2">Polyp</tissue>
    </source>
</reference>
<dbReference type="InterPro" id="IPR050525">
    <property type="entry name" value="ECM_Assembly_Org"/>
</dbReference>
<evidence type="ECO:0000313" key="3">
    <source>
        <dbReference type="Proteomes" id="UP001163046"/>
    </source>
</evidence>
<accession>A0A9W9YW86</accession>
<keyword evidence="3" id="KW-1185">Reference proteome</keyword>
<dbReference type="SMART" id="SM00327">
    <property type="entry name" value="VWA"/>
    <property type="match status" value="1"/>
</dbReference>
<proteinExistence type="predicted"/>
<dbReference type="OrthoDB" id="5986259at2759"/>
<dbReference type="PANTHER" id="PTHR24020:SF20">
    <property type="entry name" value="PH DOMAIN-CONTAINING PROTEIN"/>
    <property type="match status" value="1"/>
</dbReference>
<dbReference type="Proteomes" id="UP001163046">
    <property type="component" value="Unassembled WGS sequence"/>
</dbReference>
<comment type="caution">
    <text evidence="2">The sequence shown here is derived from an EMBL/GenBank/DDBJ whole genome shotgun (WGS) entry which is preliminary data.</text>
</comment>
<dbReference type="PROSITE" id="PS50234">
    <property type="entry name" value="VWFA"/>
    <property type="match status" value="1"/>
</dbReference>
<dbReference type="PANTHER" id="PTHR24020">
    <property type="entry name" value="COLLAGEN ALPHA"/>
    <property type="match status" value="1"/>
</dbReference>
<gene>
    <name evidence="2" type="ORF">OS493_031808</name>
</gene>
<dbReference type="PRINTS" id="PR00453">
    <property type="entry name" value="VWFADOMAIN"/>
</dbReference>